<sequence>MGTLLKCGANANRRYKVEPHHLAEWTPTLFAAQVGDIDIFKSLIDHGGNPDLVLMQSSAFERYDALWVGVDHGRHAIVDFLVKRASSSRSE</sequence>
<proteinExistence type="predicted"/>
<dbReference type="AlphaFoldDB" id="A0A096FD96"/>
<dbReference type="EMBL" id="AWOR01000056">
    <property type="protein sequence ID" value="KGH27924.1"/>
    <property type="molecule type" value="Genomic_DNA"/>
</dbReference>
<organism evidence="1 2">
    <name type="scientific">Comamonas testosteroni</name>
    <name type="common">Pseudomonas testosteroni</name>
    <dbReference type="NCBI Taxonomy" id="285"/>
    <lineage>
        <taxon>Bacteria</taxon>
        <taxon>Pseudomonadati</taxon>
        <taxon>Pseudomonadota</taxon>
        <taxon>Betaproteobacteria</taxon>
        <taxon>Burkholderiales</taxon>
        <taxon>Comamonadaceae</taxon>
        <taxon>Comamonas</taxon>
    </lineage>
</organism>
<dbReference type="SUPFAM" id="SSF48403">
    <property type="entry name" value="Ankyrin repeat"/>
    <property type="match status" value="1"/>
</dbReference>
<dbReference type="Pfam" id="PF00023">
    <property type="entry name" value="Ank"/>
    <property type="match status" value="1"/>
</dbReference>
<evidence type="ECO:0000313" key="2">
    <source>
        <dbReference type="Proteomes" id="UP000029553"/>
    </source>
</evidence>
<protein>
    <submittedName>
        <fullName evidence="1">Uncharacterized protein</fullName>
    </submittedName>
</protein>
<dbReference type="RefSeq" id="WP_052084893.1">
    <property type="nucleotide sequence ID" value="NZ_AWOR01000056.1"/>
</dbReference>
<reference evidence="1 2" key="1">
    <citation type="submission" date="2013-09" db="EMBL/GenBank/DDBJ databases">
        <title>High correlation between genotypes and phenotypes of environmental bacteria Comamonas testosteroni strains.</title>
        <authorList>
            <person name="Liu L."/>
            <person name="Zhu W."/>
            <person name="Xia X."/>
            <person name="Xu B."/>
            <person name="Luo M."/>
            <person name="Wang G."/>
        </authorList>
    </citation>
    <scope>NUCLEOTIDE SEQUENCE [LARGE SCALE GENOMIC DNA]</scope>
    <source>
        <strain evidence="1 2">JL40</strain>
    </source>
</reference>
<dbReference type="Proteomes" id="UP000029553">
    <property type="component" value="Unassembled WGS sequence"/>
</dbReference>
<gene>
    <name evidence="1" type="ORF">P353_16820</name>
</gene>
<dbReference type="InterPro" id="IPR002110">
    <property type="entry name" value="Ankyrin_rpt"/>
</dbReference>
<accession>A0A096FD96</accession>
<evidence type="ECO:0000313" key="1">
    <source>
        <dbReference type="EMBL" id="KGH27924.1"/>
    </source>
</evidence>
<dbReference type="InterPro" id="IPR036770">
    <property type="entry name" value="Ankyrin_rpt-contain_sf"/>
</dbReference>
<comment type="caution">
    <text evidence="1">The sequence shown here is derived from an EMBL/GenBank/DDBJ whole genome shotgun (WGS) entry which is preliminary data.</text>
</comment>
<name>A0A096FD96_COMTE</name>
<dbReference type="Gene3D" id="1.25.40.20">
    <property type="entry name" value="Ankyrin repeat-containing domain"/>
    <property type="match status" value="1"/>
</dbReference>